<accession>A0A7M2Z1R1</accession>
<reference evidence="1 2" key="1">
    <citation type="submission" date="2018-07" db="EMBL/GenBank/DDBJ databases">
        <title>High-quality-draft genome sequence of Gaiella occulta.</title>
        <authorList>
            <person name="Severino R."/>
            <person name="Froufe H.J.C."/>
            <person name="Rainey F.A."/>
            <person name="Barroso C."/>
            <person name="Albuquerque L."/>
            <person name="Lobo-Da-Cunha A."/>
            <person name="Da Costa M.S."/>
            <person name="Egas C."/>
        </authorList>
    </citation>
    <scope>NUCLEOTIDE SEQUENCE [LARGE SCALE GENOMIC DNA]</scope>
    <source>
        <strain evidence="1 2">F2-233</strain>
    </source>
</reference>
<reference evidence="2" key="2">
    <citation type="journal article" date="2019" name="MicrobiologyOpen">
        <title>High-quality draft genome sequence of Gaiella occulta isolated from a 150 meter deep mineral water borehole and comparison with the genome sequences of other deep-branching lineages of the phylum Actinobacteria.</title>
        <authorList>
            <person name="Severino R."/>
            <person name="Froufe H.J.C."/>
            <person name="Barroso C."/>
            <person name="Albuquerque L."/>
            <person name="Lobo-da-Cunha A."/>
            <person name="da Costa M.S."/>
            <person name="Egas C."/>
        </authorList>
    </citation>
    <scope>NUCLEOTIDE SEQUENCE [LARGE SCALE GENOMIC DNA]</scope>
    <source>
        <strain evidence="2">F2-233</strain>
    </source>
</reference>
<dbReference type="EMBL" id="QQZY01000001">
    <property type="protein sequence ID" value="RDI76059.1"/>
    <property type="molecule type" value="Genomic_DNA"/>
</dbReference>
<evidence type="ECO:0000313" key="1">
    <source>
        <dbReference type="EMBL" id="RDI76059.1"/>
    </source>
</evidence>
<organism evidence="1 2">
    <name type="scientific">Gaiella occulta</name>
    <dbReference type="NCBI Taxonomy" id="1002870"/>
    <lineage>
        <taxon>Bacteria</taxon>
        <taxon>Bacillati</taxon>
        <taxon>Actinomycetota</taxon>
        <taxon>Thermoleophilia</taxon>
        <taxon>Gaiellales</taxon>
        <taxon>Gaiellaceae</taxon>
        <taxon>Gaiella</taxon>
    </lineage>
</organism>
<keyword evidence="2" id="KW-1185">Reference proteome</keyword>
<dbReference type="Proteomes" id="UP000254134">
    <property type="component" value="Unassembled WGS sequence"/>
</dbReference>
<gene>
    <name evidence="1" type="ORF">Gocc_0478</name>
</gene>
<name>A0A7M2Z1R1_9ACTN</name>
<protein>
    <submittedName>
        <fullName evidence="1">Uncharacterized protein</fullName>
    </submittedName>
</protein>
<proteinExistence type="predicted"/>
<evidence type="ECO:0000313" key="2">
    <source>
        <dbReference type="Proteomes" id="UP000254134"/>
    </source>
</evidence>
<comment type="caution">
    <text evidence="1">The sequence shown here is derived from an EMBL/GenBank/DDBJ whole genome shotgun (WGS) entry which is preliminary data.</text>
</comment>
<dbReference type="AlphaFoldDB" id="A0A7M2Z1R1"/>
<sequence length="93" mass="10668">MALAWGEILSAERRVGRSGFFFHLMTGERVKVCVPRAQLRPFERQLRDAGVRIVDEYGAVIDESQYAKEADGDFVRRSVAEYRMGVRQWSDDG</sequence>